<organism evidence="1 2">
    <name type="scientific">Salix koriyanagi</name>
    <dbReference type="NCBI Taxonomy" id="2511006"/>
    <lineage>
        <taxon>Eukaryota</taxon>
        <taxon>Viridiplantae</taxon>
        <taxon>Streptophyta</taxon>
        <taxon>Embryophyta</taxon>
        <taxon>Tracheophyta</taxon>
        <taxon>Spermatophyta</taxon>
        <taxon>Magnoliopsida</taxon>
        <taxon>eudicotyledons</taxon>
        <taxon>Gunneridae</taxon>
        <taxon>Pentapetalae</taxon>
        <taxon>rosids</taxon>
        <taxon>fabids</taxon>
        <taxon>Malpighiales</taxon>
        <taxon>Salicaceae</taxon>
        <taxon>Saliceae</taxon>
        <taxon>Salix</taxon>
    </lineage>
</organism>
<comment type="caution">
    <text evidence="1">The sequence shown here is derived from an EMBL/GenBank/DDBJ whole genome shotgun (WGS) entry which is preliminary data.</text>
</comment>
<keyword evidence="2" id="KW-1185">Reference proteome</keyword>
<gene>
    <name evidence="1" type="ORF">OIU74_004025</name>
</gene>
<reference evidence="1" key="2">
    <citation type="journal article" date="2023" name="Int. J. Mol. Sci.">
        <title>De Novo Assembly and Annotation of 11 Diverse Shrub Willow (Salix) Genomes Reveals Novel Gene Organization in Sex-Linked Regions.</title>
        <authorList>
            <person name="Hyden B."/>
            <person name="Feng K."/>
            <person name="Yates T.B."/>
            <person name="Jawdy S."/>
            <person name="Cereghino C."/>
            <person name="Smart L.B."/>
            <person name="Muchero W."/>
        </authorList>
    </citation>
    <scope>NUCLEOTIDE SEQUENCE</scope>
    <source>
        <tissue evidence="1">Shoot tip</tissue>
    </source>
</reference>
<dbReference type="AlphaFoldDB" id="A0A9Q0ZLR8"/>
<feature type="non-terminal residue" evidence="1">
    <location>
        <position position="45"/>
    </location>
</feature>
<evidence type="ECO:0000313" key="2">
    <source>
        <dbReference type="Proteomes" id="UP001151752"/>
    </source>
</evidence>
<dbReference type="EMBL" id="JAPFFM010000010">
    <property type="protein sequence ID" value="KAJ6739181.1"/>
    <property type="molecule type" value="Genomic_DNA"/>
</dbReference>
<accession>A0A9Q0ZLR8</accession>
<proteinExistence type="predicted"/>
<name>A0A9Q0ZLR8_9ROSI</name>
<evidence type="ECO:0000313" key="1">
    <source>
        <dbReference type="EMBL" id="KAJ6739181.1"/>
    </source>
</evidence>
<protein>
    <submittedName>
        <fullName evidence="1">Uncharacterized protein</fullName>
    </submittedName>
</protein>
<reference evidence="1" key="1">
    <citation type="submission" date="2022-11" db="EMBL/GenBank/DDBJ databases">
        <authorList>
            <person name="Hyden B.L."/>
            <person name="Feng K."/>
            <person name="Yates T."/>
            <person name="Jawdy S."/>
            <person name="Smart L.B."/>
            <person name="Muchero W."/>
        </authorList>
    </citation>
    <scope>NUCLEOTIDE SEQUENCE</scope>
    <source>
        <tissue evidence="1">Shoot tip</tissue>
    </source>
</reference>
<sequence length="45" mass="5294">MKDWYSAVDMHYFLSTQLISILIFNKTLSFNDEPLLQLSFVTLPL</sequence>
<dbReference type="Proteomes" id="UP001151752">
    <property type="component" value="Chromosome 4"/>
</dbReference>